<protein>
    <recommendedName>
        <fullName evidence="2">Anaphase-promoting complex subunit 4-like WD40 domain-containing protein</fullName>
    </recommendedName>
</protein>
<evidence type="ECO:0000313" key="3">
    <source>
        <dbReference type="EMBL" id="EDO44597.1"/>
    </source>
</evidence>
<proteinExistence type="predicted"/>
<dbReference type="PANTHER" id="PTHR47822:SF2">
    <property type="entry name" value="F-BOX AND WD-40 DOMAIN PROTEIN 7"/>
    <property type="match status" value="1"/>
</dbReference>
<feature type="repeat" description="WD" evidence="1">
    <location>
        <begin position="159"/>
        <end position="194"/>
    </location>
</feature>
<dbReference type="Pfam" id="PF12894">
    <property type="entry name" value="ANAPC4_WD40"/>
    <property type="match status" value="1"/>
</dbReference>
<reference evidence="3 4" key="1">
    <citation type="journal article" date="2007" name="Science">
        <title>Sea anemone genome reveals ancestral eumetazoan gene repertoire and genomic organization.</title>
        <authorList>
            <person name="Putnam N.H."/>
            <person name="Srivastava M."/>
            <person name="Hellsten U."/>
            <person name="Dirks B."/>
            <person name="Chapman J."/>
            <person name="Salamov A."/>
            <person name="Terry A."/>
            <person name="Shapiro H."/>
            <person name="Lindquist E."/>
            <person name="Kapitonov V.V."/>
            <person name="Jurka J."/>
            <person name="Genikhovich G."/>
            <person name="Grigoriev I.V."/>
            <person name="Lucas S.M."/>
            <person name="Steele R.E."/>
            <person name="Finnerty J.R."/>
            <person name="Technau U."/>
            <person name="Martindale M.Q."/>
            <person name="Rokhsar D.S."/>
        </authorList>
    </citation>
    <scope>NUCLEOTIDE SEQUENCE [LARGE SCALE GENOMIC DNA]</scope>
    <source>
        <strain evidence="4">CH2 X CH6</strain>
    </source>
</reference>
<evidence type="ECO:0000313" key="4">
    <source>
        <dbReference type="Proteomes" id="UP000001593"/>
    </source>
</evidence>
<dbReference type="InterPro" id="IPR001680">
    <property type="entry name" value="WD40_rpt"/>
</dbReference>
<keyword evidence="4" id="KW-1185">Reference proteome</keyword>
<dbReference type="PhylomeDB" id="A7RV80"/>
<evidence type="ECO:0000259" key="2">
    <source>
        <dbReference type="Pfam" id="PF12894"/>
    </source>
</evidence>
<dbReference type="InParanoid" id="A7RV80"/>
<dbReference type="Pfam" id="PF00400">
    <property type="entry name" value="WD40"/>
    <property type="match status" value="1"/>
</dbReference>
<dbReference type="KEGG" id="nve:5516542"/>
<accession>A7RV80</accession>
<name>A7RV80_NEMVE</name>
<dbReference type="InterPro" id="IPR024977">
    <property type="entry name" value="Apc4-like_WD40_dom"/>
</dbReference>
<dbReference type="AlphaFoldDB" id="A7RV80"/>
<dbReference type="OMA" id="KVKLWHV"/>
<dbReference type="Gene3D" id="2.130.10.10">
    <property type="entry name" value="YVTN repeat-like/Quinoprotein amine dehydrogenase"/>
    <property type="match status" value="2"/>
</dbReference>
<dbReference type="HOGENOM" id="CLU_047907_0_0_1"/>
<dbReference type="InterPro" id="IPR036322">
    <property type="entry name" value="WD40_repeat_dom_sf"/>
</dbReference>
<feature type="domain" description="Anaphase-promoting complex subunit 4-like WD40" evidence="2">
    <location>
        <begin position="16"/>
        <end position="74"/>
    </location>
</feature>
<dbReference type="OrthoDB" id="10251741at2759"/>
<sequence>MAPSAEGNVKILNVVETSSEVMCCRFNLDGSLIAVGLANGTVKVYLAENGNCVYSLHDQETLNSHLPVTCLRWKAAGANEDFGNILLATYADGCVKHWHASTSKCLSTQKEGRQVLACSINFSADRFVTSGSDTKIFLYDEKTKQTVSTFQPSTSHLVMDGHMSRVFSVQFVPGEDHVFLSGGWDDTVQYWDTRVDAKHSIRKIFGPHICGDALDIHPMNFNILTGSWRKDDTLQIWDYGSGKMIKSIQHDYNSSMLYSVQWQGSEGIIAGGSDNNMMRLIDQATYHTLGRVVDLPRAVYTVDHARRSPHPIMAAGTDNFIYFSKRI</sequence>
<dbReference type="EMBL" id="DS469543">
    <property type="protein sequence ID" value="EDO44597.1"/>
    <property type="molecule type" value="Genomic_DNA"/>
</dbReference>
<dbReference type="Proteomes" id="UP000001593">
    <property type="component" value="Unassembled WGS sequence"/>
</dbReference>
<dbReference type="SUPFAM" id="SSF50978">
    <property type="entry name" value="WD40 repeat-like"/>
    <property type="match status" value="1"/>
</dbReference>
<dbReference type="STRING" id="45351.A7RV80"/>
<dbReference type="eggNOG" id="KOG0266">
    <property type="taxonomic scope" value="Eukaryota"/>
</dbReference>
<dbReference type="PROSITE" id="PS50294">
    <property type="entry name" value="WD_REPEATS_REGION"/>
    <property type="match status" value="1"/>
</dbReference>
<keyword evidence="1" id="KW-0853">WD repeat</keyword>
<organism evidence="3 4">
    <name type="scientific">Nematostella vectensis</name>
    <name type="common">Starlet sea anemone</name>
    <dbReference type="NCBI Taxonomy" id="45351"/>
    <lineage>
        <taxon>Eukaryota</taxon>
        <taxon>Metazoa</taxon>
        <taxon>Cnidaria</taxon>
        <taxon>Anthozoa</taxon>
        <taxon>Hexacorallia</taxon>
        <taxon>Actiniaria</taxon>
        <taxon>Edwardsiidae</taxon>
        <taxon>Nematostella</taxon>
    </lineage>
</organism>
<evidence type="ECO:0000256" key="1">
    <source>
        <dbReference type="PROSITE-ProRule" id="PRU00221"/>
    </source>
</evidence>
<dbReference type="InterPro" id="IPR015943">
    <property type="entry name" value="WD40/YVTN_repeat-like_dom_sf"/>
</dbReference>
<gene>
    <name evidence="3" type="ORF">NEMVEDRAFT_v1g94579</name>
</gene>
<dbReference type="PROSITE" id="PS50082">
    <property type="entry name" value="WD_REPEATS_2"/>
    <property type="match status" value="1"/>
</dbReference>
<dbReference type="PANTHER" id="PTHR47822">
    <property type="entry name" value="CARBOHYDRATE BINDING DOMAIN CONTAINING PROTEIN"/>
    <property type="match status" value="1"/>
</dbReference>
<dbReference type="SMART" id="SM00320">
    <property type="entry name" value="WD40"/>
    <property type="match status" value="5"/>
</dbReference>